<protein>
    <recommendedName>
        <fullName evidence="5">Transposase, Ptta/En/Spm, plant</fullName>
    </recommendedName>
</protein>
<evidence type="ECO:0000313" key="3">
    <source>
        <dbReference type="EMBL" id="CAH9091488.1"/>
    </source>
</evidence>
<evidence type="ECO:0000256" key="1">
    <source>
        <dbReference type="SAM" id="Coils"/>
    </source>
</evidence>
<comment type="caution">
    <text evidence="3">The sequence shown here is derived from an EMBL/GenBank/DDBJ whole genome shotgun (WGS) entry which is preliminary data.</text>
</comment>
<feature type="coiled-coil region" evidence="1">
    <location>
        <begin position="317"/>
        <end position="351"/>
    </location>
</feature>
<dbReference type="PANTHER" id="PTHR33499">
    <property type="entry name" value="OS12G0282400 PROTEIN-RELATED"/>
    <property type="match status" value="1"/>
</dbReference>
<dbReference type="PANTHER" id="PTHR33499:SF43">
    <property type="entry name" value="TRANSPOSASE, PTTA_EN_SPM, PLANT"/>
    <property type="match status" value="1"/>
</dbReference>
<reference evidence="3" key="1">
    <citation type="submission" date="2022-07" db="EMBL/GenBank/DDBJ databases">
        <authorList>
            <person name="Macas J."/>
            <person name="Novak P."/>
            <person name="Neumann P."/>
        </authorList>
    </citation>
    <scope>NUCLEOTIDE SEQUENCE</scope>
</reference>
<evidence type="ECO:0000256" key="2">
    <source>
        <dbReference type="SAM" id="MobiDB-lite"/>
    </source>
</evidence>
<dbReference type="EMBL" id="CAMAPF010000069">
    <property type="protein sequence ID" value="CAH9091488.1"/>
    <property type="molecule type" value="Genomic_DNA"/>
</dbReference>
<dbReference type="AlphaFoldDB" id="A0AAV0D6U3"/>
<feature type="compositionally biased region" description="Basic residues" evidence="2">
    <location>
        <begin position="25"/>
        <end position="41"/>
    </location>
</feature>
<proteinExistence type="predicted"/>
<feature type="region of interest" description="Disordered" evidence="2">
    <location>
        <begin position="16"/>
        <end position="45"/>
    </location>
</feature>
<keyword evidence="4" id="KW-1185">Reference proteome</keyword>
<dbReference type="Proteomes" id="UP001152523">
    <property type="component" value="Unassembled WGS sequence"/>
</dbReference>
<gene>
    <name evidence="3" type="ORF">CEPIT_LOCUS11727</name>
</gene>
<accession>A0AAV0D6U3</accession>
<evidence type="ECO:0008006" key="5">
    <source>
        <dbReference type="Google" id="ProtNLM"/>
    </source>
</evidence>
<evidence type="ECO:0000313" key="4">
    <source>
        <dbReference type="Proteomes" id="UP001152523"/>
    </source>
</evidence>
<organism evidence="3 4">
    <name type="scientific">Cuscuta epithymum</name>
    <dbReference type="NCBI Taxonomy" id="186058"/>
    <lineage>
        <taxon>Eukaryota</taxon>
        <taxon>Viridiplantae</taxon>
        <taxon>Streptophyta</taxon>
        <taxon>Embryophyta</taxon>
        <taxon>Tracheophyta</taxon>
        <taxon>Spermatophyta</taxon>
        <taxon>Magnoliopsida</taxon>
        <taxon>eudicotyledons</taxon>
        <taxon>Gunneridae</taxon>
        <taxon>Pentapetalae</taxon>
        <taxon>asterids</taxon>
        <taxon>lamiids</taxon>
        <taxon>Solanales</taxon>
        <taxon>Convolvulaceae</taxon>
        <taxon>Cuscuteae</taxon>
        <taxon>Cuscuta</taxon>
        <taxon>Cuscuta subgen. Cuscuta</taxon>
    </lineage>
</organism>
<keyword evidence="1" id="KW-0175">Coiled coil</keyword>
<name>A0AAV0D6U3_9ASTE</name>
<sequence length="374" mass="43828">MSQSQPVKLTYREKRRLDQAELRRKFPNAKRRGPTRGKKYASRNQRNHEEKIKICFMDELRRVVGEKADEFICDCSKWVKEFCPLNSWNWAKMDSVAQDRLYAKIKGKYDLPERVDDVDVTEVLKLQCSMLYRNWRFRLKESHFRGKSKAQASSSRPTNIDREQWEWLVYEYWGSEKQEINELPTQVTQDSEETFEPGEIQEDPLYVRLFEKTKRHKPNGESNGWEPNAEKNYQELKKLHQTQMEKHGEDTLTVKAAYTEVLKPKSGYVKGLGPGARTTTRGRSEAQNNELNVKFSAEIQMLKNDAAVREASLVGQIDTLKKSNEELRASNDQLKASNEELKTSISQMSIDAVEREKKLREDVKKMLEEMRMGF</sequence>